<name>A0AAD9WZV8_9ROSI</name>
<accession>A0AAD9WZV8</accession>
<proteinExistence type="predicted"/>
<evidence type="ECO:0000313" key="4">
    <source>
        <dbReference type="Proteomes" id="UP001280121"/>
    </source>
</evidence>
<comment type="caution">
    <text evidence="3">The sequence shown here is derived from an EMBL/GenBank/DDBJ whole genome shotgun (WGS) entry which is preliminary data.</text>
</comment>
<dbReference type="Proteomes" id="UP001280121">
    <property type="component" value="Unassembled WGS sequence"/>
</dbReference>
<dbReference type="GO" id="GO:0046983">
    <property type="term" value="F:protein dimerization activity"/>
    <property type="evidence" value="ECO:0007669"/>
    <property type="project" value="InterPro"/>
</dbReference>
<dbReference type="InterPro" id="IPR025398">
    <property type="entry name" value="DUF4371"/>
</dbReference>
<dbReference type="EMBL" id="JANJYI010000005">
    <property type="protein sequence ID" value="KAK2650039.1"/>
    <property type="molecule type" value="Genomic_DNA"/>
</dbReference>
<gene>
    <name evidence="3" type="ORF">Ddye_017528</name>
</gene>
<keyword evidence="4" id="KW-1185">Reference proteome</keyword>
<sequence>MNDDIARVCLDNAPGNSKYTSPDIQKEILQILANEVRKKVREEIGSAKFCIIVNEALDESNQEQMVVILSSALDPTNHFESFNIDDICTLAKKFYLGDFTERELSDLKRQLQHFKNDVLVHPKFQNISSLSELCRGFVETRNSHLFFLIERLIRLVLTLLVSTASIEHAFSAMKLVMTPLHNKMNDDFSCELFGYLH</sequence>
<dbReference type="Pfam" id="PF05699">
    <property type="entry name" value="Dimer_Tnp_hAT"/>
    <property type="match status" value="1"/>
</dbReference>
<evidence type="ECO:0000259" key="1">
    <source>
        <dbReference type="Pfam" id="PF05699"/>
    </source>
</evidence>
<evidence type="ECO:0000259" key="2">
    <source>
        <dbReference type="Pfam" id="PF14291"/>
    </source>
</evidence>
<feature type="domain" description="DUF4371" evidence="2">
    <location>
        <begin position="2"/>
        <end position="69"/>
    </location>
</feature>
<dbReference type="InterPro" id="IPR008906">
    <property type="entry name" value="HATC_C_dom"/>
</dbReference>
<dbReference type="InterPro" id="IPR055298">
    <property type="entry name" value="AtLOH3-like"/>
</dbReference>
<dbReference type="AlphaFoldDB" id="A0AAD9WZV8"/>
<dbReference type="PANTHER" id="PTHR11697">
    <property type="entry name" value="GENERAL TRANSCRIPTION FACTOR 2-RELATED ZINC FINGER PROTEIN"/>
    <property type="match status" value="1"/>
</dbReference>
<reference evidence="3" key="1">
    <citation type="journal article" date="2023" name="Plant J.">
        <title>Genome sequences and population genomics provide insights into the demographic history, inbreeding, and mutation load of two 'living fossil' tree species of Dipteronia.</title>
        <authorList>
            <person name="Feng Y."/>
            <person name="Comes H.P."/>
            <person name="Chen J."/>
            <person name="Zhu S."/>
            <person name="Lu R."/>
            <person name="Zhang X."/>
            <person name="Li P."/>
            <person name="Qiu J."/>
            <person name="Olsen K.M."/>
            <person name="Qiu Y."/>
        </authorList>
    </citation>
    <scope>NUCLEOTIDE SEQUENCE</scope>
    <source>
        <strain evidence="3">KIB01</strain>
    </source>
</reference>
<organism evidence="3 4">
    <name type="scientific">Dipteronia dyeriana</name>
    <dbReference type="NCBI Taxonomy" id="168575"/>
    <lineage>
        <taxon>Eukaryota</taxon>
        <taxon>Viridiplantae</taxon>
        <taxon>Streptophyta</taxon>
        <taxon>Embryophyta</taxon>
        <taxon>Tracheophyta</taxon>
        <taxon>Spermatophyta</taxon>
        <taxon>Magnoliopsida</taxon>
        <taxon>eudicotyledons</taxon>
        <taxon>Gunneridae</taxon>
        <taxon>Pentapetalae</taxon>
        <taxon>rosids</taxon>
        <taxon>malvids</taxon>
        <taxon>Sapindales</taxon>
        <taxon>Sapindaceae</taxon>
        <taxon>Hippocastanoideae</taxon>
        <taxon>Acereae</taxon>
        <taxon>Dipteronia</taxon>
    </lineage>
</organism>
<feature type="domain" description="HAT C-terminal dimerisation" evidence="1">
    <location>
        <begin position="141"/>
        <end position="192"/>
    </location>
</feature>
<protein>
    <recommendedName>
        <fullName evidence="5">HAT C-terminal dimerisation domain-containing protein</fullName>
    </recommendedName>
</protein>
<dbReference type="PANTHER" id="PTHR11697:SF230">
    <property type="entry name" value="ZINC FINGER, MYM DOMAIN CONTAINING 1"/>
    <property type="match status" value="1"/>
</dbReference>
<dbReference type="Pfam" id="PF14291">
    <property type="entry name" value="DUF4371"/>
    <property type="match status" value="1"/>
</dbReference>
<evidence type="ECO:0000313" key="3">
    <source>
        <dbReference type="EMBL" id="KAK2650039.1"/>
    </source>
</evidence>
<evidence type="ECO:0008006" key="5">
    <source>
        <dbReference type="Google" id="ProtNLM"/>
    </source>
</evidence>